<gene>
    <name evidence="3" type="ORF">EPH_0024580</name>
</gene>
<dbReference type="PANTHER" id="PTHR22891">
    <property type="entry name" value="EUKARYOTIC TRANSLATION INITIATION FACTOR 2C"/>
    <property type="match status" value="1"/>
</dbReference>
<organism evidence="3 4">
    <name type="scientific">Eimeria praecox</name>
    <dbReference type="NCBI Taxonomy" id="51316"/>
    <lineage>
        <taxon>Eukaryota</taxon>
        <taxon>Sar</taxon>
        <taxon>Alveolata</taxon>
        <taxon>Apicomplexa</taxon>
        <taxon>Conoidasida</taxon>
        <taxon>Coccidia</taxon>
        <taxon>Eucoccidiorida</taxon>
        <taxon>Eimeriorina</taxon>
        <taxon>Eimeriidae</taxon>
        <taxon>Eimeria</taxon>
    </lineage>
</organism>
<dbReference type="Gene3D" id="2.170.260.10">
    <property type="entry name" value="paz domain"/>
    <property type="match status" value="1"/>
</dbReference>
<dbReference type="VEuPathDB" id="ToxoDB:EPH_0024580"/>
<dbReference type="EMBL" id="HG691099">
    <property type="protein sequence ID" value="CDI75742.1"/>
    <property type="molecule type" value="Genomic_DNA"/>
</dbReference>
<dbReference type="OrthoDB" id="445936at2759"/>
<dbReference type="Gene3D" id="3.30.420.10">
    <property type="entry name" value="Ribonuclease H-like superfamily/Ribonuclease H"/>
    <property type="match status" value="1"/>
</dbReference>
<evidence type="ECO:0000313" key="3">
    <source>
        <dbReference type="EMBL" id="CDI75742.1"/>
    </source>
</evidence>
<dbReference type="Pfam" id="PF02170">
    <property type="entry name" value="PAZ"/>
    <property type="match status" value="1"/>
</dbReference>
<dbReference type="InterPro" id="IPR012337">
    <property type="entry name" value="RNaseH-like_sf"/>
</dbReference>
<sequence length="1217" mass="137424">MSERGDGGGRWDPRSGRRLGSEGRGEWGERRGERREERWHGEGRREGGRRGSWHASGPTRRGESRGPGPRGRGRGFRPSPRQRPLTESLERALEPTSQRRGQILCNAWTMRLEEGLQAWGYPLSIKERGTERPVEERKERRKILAQLLKALTGIQEPPERQKPRKIVSRGAQHSELLRWVIVYSERIRELIRDEPTREVALTGANWRFYFVAAMMITLEAANYQRALGQSQYIRLDPRSLKTDMELYGVDATLIQSEKAWLLKVSRHDRKLEAGFLEDRLREMDYQRAQITYRNRLCVTVHKGNIYRIIDITDTTADRATFDKGGATITVAQYFKDAYNENVEGKQVIMAKEARGGSRLCYLPVNLLRVIAQAPQPVEGSRAMVRPKSAQETLVECTELVKDILRTPAVKEQMAELKVHIGDNGGLPIDVQKDITSLRKVMGEEQRYGEPRISWGPEGREEQQDTFVELTPDFRARLCQHLVLRHKVPLSSHWMLVVCTGRREHGSSRAVESIKNTIELTRQRIRHRGQLTVDMEAPACCEHFIRSEADWKKGRVERTKRSLRDLFIKQRHGLRGAIILLAYDSDDTNNRVRVAAKQVSVQQDFPIQCCKLQTLQAFKSRPEDKSMNMWWNVYLQFQTKITDDSLHAGVPWVADQLLAPIREGVRPPQISEVVRAIGIAVNSFGACGAKCNLLRPPNARCGVVGIVGGRNVAHTQFMSHIGASAPTNYRAGVIKDMARHFKLFWEKLTFEETTKPHKHAPAHILIYRSAPSGSSQIKEVLAQEVTAIKSVLGADLGNFEFSPETSELTIEHPMATAFPDAEFAVVLTVCSVDEMRRSTGKAEEVSQHSRPRHETLTCQGATIGSDGRHILKFKLEEGTVPLLQAMAILVSEFDAPEPEAFQLEEGEDGKRITLPEDHPLLVYAKSNSRWLKNIELQFTTTADGPLDGFKGVIVPVNGEIYADINVRETASSPRTELRAGDTIYLRQAAISQLIQKVFINVLVNPHRPANPMKFFMKGREGVQGLPVGAYIDSGPIIPVAPNTEMPEEKFLIGTADPTRGSPSASEFHIAQNESDWSKHYLAVVSYKLCHMYYNWAGTVKHPHVLQMALAIVRQHSIYIASESGFGLESEFAPEEPPEEEPPPERPVSPELGEEPEIRERVQKRRQEVGQEAFAAGTREQRETAEDIEERNAGLENLKELKATLENKDSVLMTTAFML</sequence>
<dbReference type="SUPFAM" id="SSF101690">
    <property type="entry name" value="PAZ domain"/>
    <property type="match status" value="1"/>
</dbReference>
<dbReference type="InterPro" id="IPR036085">
    <property type="entry name" value="PAZ_dom_sf"/>
</dbReference>
<dbReference type="SMART" id="SM00949">
    <property type="entry name" value="PAZ"/>
    <property type="match status" value="1"/>
</dbReference>
<feature type="region of interest" description="Disordered" evidence="1">
    <location>
        <begin position="1127"/>
        <end position="1185"/>
    </location>
</feature>
<dbReference type="CDD" id="cd02846">
    <property type="entry name" value="PAZ_argonaute_like"/>
    <property type="match status" value="1"/>
</dbReference>
<accession>U6G8B2</accession>
<dbReference type="InterPro" id="IPR036397">
    <property type="entry name" value="RNaseH_sf"/>
</dbReference>
<dbReference type="GO" id="GO:0003723">
    <property type="term" value="F:RNA binding"/>
    <property type="evidence" value="ECO:0007669"/>
    <property type="project" value="InterPro"/>
</dbReference>
<dbReference type="InterPro" id="IPR003165">
    <property type="entry name" value="Piwi"/>
</dbReference>
<reference evidence="3" key="1">
    <citation type="submission" date="2013-10" db="EMBL/GenBank/DDBJ databases">
        <title>Genomic analysis of the causative agents of coccidiosis in chickens.</title>
        <authorList>
            <person name="Reid A.J."/>
            <person name="Blake D."/>
            <person name="Billington K."/>
            <person name="Browne H."/>
            <person name="Dunn M."/>
            <person name="Hung S."/>
            <person name="Kawahara F."/>
            <person name="Miranda-Saavedra D."/>
            <person name="Mourier T."/>
            <person name="Nagra H."/>
            <person name="Otto T.D."/>
            <person name="Rawlings N."/>
            <person name="Sanchez A."/>
            <person name="Sanders M."/>
            <person name="Subramaniam C."/>
            <person name="Tay Y."/>
            <person name="Dear P."/>
            <person name="Doerig C."/>
            <person name="Gruber A."/>
            <person name="Parkinson J."/>
            <person name="Shirley M."/>
            <person name="Wan K.L."/>
            <person name="Berriman M."/>
            <person name="Tomley F."/>
            <person name="Pain A."/>
        </authorList>
    </citation>
    <scope>NUCLEOTIDE SEQUENCE [LARGE SCALE GENOMIC DNA]</scope>
    <source>
        <strain evidence="3">Houghton</strain>
    </source>
</reference>
<name>U6G8B2_9EIME</name>
<feature type="compositionally biased region" description="Basic and acidic residues" evidence="1">
    <location>
        <begin position="1"/>
        <end position="49"/>
    </location>
</feature>
<evidence type="ECO:0000313" key="4">
    <source>
        <dbReference type="Proteomes" id="UP000018201"/>
    </source>
</evidence>
<dbReference type="SMART" id="SM00950">
    <property type="entry name" value="Piwi"/>
    <property type="match status" value="1"/>
</dbReference>
<evidence type="ECO:0000259" key="2">
    <source>
        <dbReference type="PROSITE" id="PS50821"/>
    </source>
</evidence>
<dbReference type="SUPFAM" id="SSF53098">
    <property type="entry name" value="Ribonuclease H-like"/>
    <property type="match status" value="1"/>
</dbReference>
<reference evidence="3" key="2">
    <citation type="submission" date="2013-10" db="EMBL/GenBank/DDBJ databases">
        <authorList>
            <person name="Aslett M."/>
        </authorList>
    </citation>
    <scope>NUCLEOTIDE SEQUENCE [LARGE SCALE GENOMIC DNA]</scope>
    <source>
        <strain evidence="3">Houghton</strain>
    </source>
</reference>
<evidence type="ECO:0000256" key="1">
    <source>
        <dbReference type="SAM" id="MobiDB-lite"/>
    </source>
</evidence>
<proteinExistence type="predicted"/>
<dbReference type="Proteomes" id="UP000018201">
    <property type="component" value="Unassembled WGS sequence"/>
</dbReference>
<protein>
    <recommendedName>
        <fullName evidence="2">PAZ domain-containing protein</fullName>
    </recommendedName>
</protein>
<dbReference type="InterPro" id="IPR003100">
    <property type="entry name" value="PAZ_dom"/>
</dbReference>
<feature type="domain" description="PAZ" evidence="2">
    <location>
        <begin position="275"/>
        <end position="371"/>
    </location>
</feature>
<feature type="compositionally biased region" description="Acidic residues" evidence="1">
    <location>
        <begin position="1130"/>
        <end position="1140"/>
    </location>
</feature>
<dbReference type="AlphaFoldDB" id="U6G8B2"/>
<keyword evidence="4" id="KW-1185">Reference proteome</keyword>
<feature type="compositionally biased region" description="Basic and acidic residues" evidence="1">
    <location>
        <begin position="1154"/>
        <end position="1167"/>
    </location>
</feature>
<dbReference type="PROSITE" id="PS50821">
    <property type="entry name" value="PAZ"/>
    <property type="match status" value="1"/>
</dbReference>
<feature type="region of interest" description="Disordered" evidence="1">
    <location>
        <begin position="1"/>
        <end position="96"/>
    </location>
</feature>